<evidence type="ECO:0000256" key="5">
    <source>
        <dbReference type="ARBA" id="ARBA00022741"/>
    </source>
</evidence>
<sequence>MIEFSLVYNAIKELFEIGYPNEYLEKIVRILEDKLQISNLSLSIYEERKNVYRVIAGKDVGNKIPADGRENIFPLCFNEKKIGAIFFSGEVKDKRFLYEFSKLFCLTYDLFLIEKRREKLENILKLTDVFEKSKELYELERNFVKEISLYLPSDLVMFVEKIGEDYRIKYSEPQDFIGKRIPGYSDFALFVFKQKPQILIKPNINFLGTDLKVKSLLTTPVDSEKWLVFINKKHGKGYIPDKSYEVFDLDLVISAVKRFNLGVSRLTFYKNLKSEIEKLNNLKKEHEQLIENQKEQLRKMSIVHYLNQAMRSSNDPSNVLKIFMIGLTSGRALGFNRALLLLKDNEKNVLIGKAWIGPANEEEVDTIWKKANQRAMKYADIVQYLREESLALGLSNELTKKIKDKMFPYRSSKFLERAVVRRKIVHVNKKVLEDELDYIISVLDVDEFVIVPLIGKNDTIGVVILDNKYSGHRISNVDIEILRLISDSAGLAIENALNYKELKDKTLNLEKQKSLVEFLKEFSDLILQNLSAAVVVIRKDGIITEWNSRAEYYFGRNKEQMLEKRLANLGTEFEDIESMAFEVLKMKEEIKLSNYLIPVLGQEKYFDVSISPLWDAERLLIKGVIVTFEDVTERVILEKERKKQEKLAALGEMAARVVHELRNPISVLGGFVKRLEKYIDDDSKRRKYIKIISDEIVRLEGIVSEILEFSRDKKVMEFAEFNLNELITEVYILFEDRIKEKNILFEFKTDNENIEVYADKQRIKQVLINLLQNAIDETPYGGKILIEVGKYLSKVRVKVWNQGTPIPKDVLEKLFIPFFTTKVHGTGLGLPICKKIVEDEHNGKIWVEPDKDGNAFIFELPLESEDE</sequence>
<evidence type="ECO:0000313" key="13">
    <source>
        <dbReference type="Proteomes" id="UP000185490"/>
    </source>
</evidence>
<keyword evidence="4" id="KW-0808">Transferase</keyword>
<proteinExistence type="predicted"/>
<keyword evidence="6 12" id="KW-0418">Kinase</keyword>
<evidence type="ECO:0000256" key="6">
    <source>
        <dbReference type="ARBA" id="ARBA00022777"/>
    </source>
</evidence>
<dbReference type="InterPro" id="IPR036890">
    <property type="entry name" value="HATPase_C_sf"/>
</dbReference>
<dbReference type="SMART" id="SM00065">
    <property type="entry name" value="GAF"/>
    <property type="match status" value="1"/>
</dbReference>
<feature type="domain" description="Histidine kinase" evidence="10">
    <location>
        <begin position="656"/>
        <end position="864"/>
    </location>
</feature>
<keyword evidence="5" id="KW-0547">Nucleotide-binding</keyword>
<dbReference type="InterPro" id="IPR003594">
    <property type="entry name" value="HATPase_dom"/>
</dbReference>
<feature type="domain" description="PAS" evidence="11">
    <location>
        <begin position="526"/>
        <end position="564"/>
    </location>
</feature>
<dbReference type="InterPro" id="IPR000014">
    <property type="entry name" value="PAS"/>
</dbReference>
<dbReference type="Gene3D" id="3.30.450.20">
    <property type="entry name" value="PAS domain"/>
    <property type="match status" value="1"/>
</dbReference>
<dbReference type="RefSeq" id="WP_012056518.1">
    <property type="nucleotide sequence ID" value="NZ_CP007389.1"/>
</dbReference>
<dbReference type="SUPFAM" id="SSF55874">
    <property type="entry name" value="ATPase domain of HSP90 chaperone/DNA topoisomerase II/histidine kinase"/>
    <property type="match status" value="1"/>
</dbReference>
<dbReference type="Gene3D" id="3.30.450.40">
    <property type="match status" value="1"/>
</dbReference>
<dbReference type="InterPro" id="IPR036097">
    <property type="entry name" value="HisK_dim/P_sf"/>
</dbReference>
<dbReference type="InterPro" id="IPR003661">
    <property type="entry name" value="HisK_dim/P_dom"/>
</dbReference>
<name>A0ABN4UWR6_9BACT</name>
<dbReference type="Proteomes" id="UP000185490">
    <property type="component" value="Chromosome"/>
</dbReference>
<dbReference type="SMART" id="SM00387">
    <property type="entry name" value="HATPase_c"/>
    <property type="match status" value="1"/>
</dbReference>
<dbReference type="EMBL" id="CP007389">
    <property type="protein sequence ID" value="APT73356.1"/>
    <property type="molecule type" value="Genomic_DNA"/>
</dbReference>
<dbReference type="SUPFAM" id="SSF47384">
    <property type="entry name" value="Homodimeric domain of signal transducing histidine kinase"/>
    <property type="match status" value="1"/>
</dbReference>
<keyword evidence="7" id="KW-0067">ATP-binding</keyword>
<keyword evidence="9" id="KW-0175">Coiled coil</keyword>
<dbReference type="InterPro" id="IPR029016">
    <property type="entry name" value="GAF-like_dom_sf"/>
</dbReference>
<protein>
    <recommendedName>
        <fullName evidence="2">histidine kinase</fullName>
        <ecNumber evidence="2">2.7.13.3</ecNumber>
    </recommendedName>
</protein>
<dbReference type="InterPro" id="IPR013767">
    <property type="entry name" value="PAS_fold"/>
</dbReference>
<dbReference type="NCBIfam" id="TIGR00229">
    <property type="entry name" value="sensory_box"/>
    <property type="match status" value="1"/>
</dbReference>
<comment type="catalytic activity">
    <reaction evidence="1">
        <text>ATP + protein L-histidine = ADP + protein N-phospho-L-histidine.</text>
        <dbReference type="EC" id="2.7.13.3"/>
    </reaction>
</comment>
<dbReference type="Pfam" id="PF00989">
    <property type="entry name" value="PAS"/>
    <property type="match status" value="1"/>
</dbReference>
<keyword evidence="13" id="KW-1185">Reference proteome</keyword>
<dbReference type="PANTHER" id="PTHR43065">
    <property type="entry name" value="SENSOR HISTIDINE KINASE"/>
    <property type="match status" value="1"/>
</dbReference>
<evidence type="ECO:0000256" key="3">
    <source>
        <dbReference type="ARBA" id="ARBA00022553"/>
    </source>
</evidence>
<evidence type="ECO:0000256" key="2">
    <source>
        <dbReference type="ARBA" id="ARBA00012438"/>
    </source>
</evidence>
<dbReference type="SMART" id="SM00091">
    <property type="entry name" value="PAS"/>
    <property type="match status" value="1"/>
</dbReference>
<evidence type="ECO:0000256" key="8">
    <source>
        <dbReference type="ARBA" id="ARBA00023012"/>
    </source>
</evidence>
<dbReference type="SUPFAM" id="SSF55785">
    <property type="entry name" value="PYP-like sensor domain (PAS domain)"/>
    <property type="match status" value="1"/>
</dbReference>
<dbReference type="InterPro" id="IPR004358">
    <property type="entry name" value="Sig_transdc_His_kin-like_C"/>
</dbReference>
<dbReference type="Pfam" id="PF00512">
    <property type="entry name" value="HisKA"/>
    <property type="match status" value="1"/>
</dbReference>
<reference evidence="12 13" key="1">
    <citation type="submission" date="2014-02" db="EMBL/GenBank/DDBJ databases">
        <title>Diversity of Thermotogales isolates from hydrothermal vents.</title>
        <authorList>
            <person name="Haverkamp T.H.A."/>
            <person name="Lossouarn J."/>
            <person name="Geslin C."/>
            <person name="Nesbo C.L."/>
        </authorList>
    </citation>
    <scope>NUCLEOTIDE SEQUENCE [LARGE SCALE GENOMIC DNA]</scope>
    <source>
        <strain evidence="12 13">431</strain>
    </source>
</reference>
<dbReference type="SUPFAM" id="SSF55781">
    <property type="entry name" value="GAF domain-like"/>
    <property type="match status" value="1"/>
</dbReference>
<evidence type="ECO:0000256" key="1">
    <source>
        <dbReference type="ARBA" id="ARBA00000085"/>
    </source>
</evidence>
<evidence type="ECO:0000256" key="7">
    <source>
        <dbReference type="ARBA" id="ARBA00022840"/>
    </source>
</evidence>
<dbReference type="PROSITE" id="PS50112">
    <property type="entry name" value="PAS"/>
    <property type="match status" value="1"/>
</dbReference>
<dbReference type="CDD" id="cd00130">
    <property type="entry name" value="PAS"/>
    <property type="match status" value="1"/>
</dbReference>
<dbReference type="Pfam" id="PF02518">
    <property type="entry name" value="HATPase_c"/>
    <property type="match status" value="1"/>
</dbReference>
<dbReference type="GO" id="GO:0016301">
    <property type="term" value="F:kinase activity"/>
    <property type="evidence" value="ECO:0007669"/>
    <property type="project" value="UniProtKB-KW"/>
</dbReference>
<evidence type="ECO:0000256" key="9">
    <source>
        <dbReference type="SAM" id="Coils"/>
    </source>
</evidence>
<dbReference type="SMART" id="SM00388">
    <property type="entry name" value="HisKA"/>
    <property type="match status" value="1"/>
</dbReference>
<keyword evidence="3" id="KW-0597">Phosphoprotein</keyword>
<dbReference type="InterPro" id="IPR003018">
    <property type="entry name" value="GAF"/>
</dbReference>
<evidence type="ECO:0000259" key="10">
    <source>
        <dbReference type="PROSITE" id="PS50109"/>
    </source>
</evidence>
<evidence type="ECO:0000256" key="4">
    <source>
        <dbReference type="ARBA" id="ARBA00022679"/>
    </source>
</evidence>
<dbReference type="InterPro" id="IPR035965">
    <property type="entry name" value="PAS-like_dom_sf"/>
</dbReference>
<dbReference type="PROSITE" id="PS50109">
    <property type="entry name" value="HIS_KIN"/>
    <property type="match status" value="1"/>
</dbReference>
<dbReference type="PRINTS" id="PR00344">
    <property type="entry name" value="BCTRLSENSOR"/>
</dbReference>
<dbReference type="InterPro" id="IPR005467">
    <property type="entry name" value="His_kinase_dom"/>
</dbReference>
<evidence type="ECO:0000259" key="11">
    <source>
        <dbReference type="PROSITE" id="PS50112"/>
    </source>
</evidence>
<feature type="coiled-coil region" evidence="9">
    <location>
        <begin position="269"/>
        <end position="303"/>
    </location>
</feature>
<keyword evidence="8" id="KW-0902">Two-component regulatory system</keyword>
<dbReference type="EC" id="2.7.13.3" evidence="2"/>
<accession>A0ABN4UWR6</accession>
<evidence type="ECO:0000313" key="12">
    <source>
        <dbReference type="EMBL" id="APT73356.1"/>
    </source>
</evidence>
<dbReference type="Gene3D" id="1.10.287.130">
    <property type="match status" value="1"/>
</dbReference>
<organism evidence="12 13">
    <name type="scientific">Thermosipho melanesiensis</name>
    <dbReference type="NCBI Taxonomy" id="46541"/>
    <lineage>
        <taxon>Bacteria</taxon>
        <taxon>Thermotogati</taxon>
        <taxon>Thermotogota</taxon>
        <taxon>Thermotogae</taxon>
        <taxon>Thermotogales</taxon>
        <taxon>Fervidobacteriaceae</taxon>
        <taxon>Thermosipho</taxon>
    </lineage>
</organism>
<dbReference type="Gene3D" id="3.30.565.10">
    <property type="entry name" value="Histidine kinase-like ATPase, C-terminal domain"/>
    <property type="match status" value="1"/>
</dbReference>
<gene>
    <name evidence="12" type="ORF">BW47_01555</name>
</gene>
<dbReference type="PANTHER" id="PTHR43065:SF10">
    <property type="entry name" value="PEROXIDE STRESS-ACTIVATED HISTIDINE KINASE MAK3"/>
    <property type="match status" value="1"/>
</dbReference>
<dbReference type="CDD" id="cd00082">
    <property type="entry name" value="HisKA"/>
    <property type="match status" value="1"/>
</dbReference>